<dbReference type="SUPFAM" id="SSF50494">
    <property type="entry name" value="Trypsin-like serine proteases"/>
    <property type="match status" value="2"/>
</dbReference>
<feature type="compositionally biased region" description="Acidic residues" evidence="2">
    <location>
        <begin position="1175"/>
        <end position="1184"/>
    </location>
</feature>
<evidence type="ECO:0000256" key="2">
    <source>
        <dbReference type="SAM" id="MobiDB-lite"/>
    </source>
</evidence>
<feature type="compositionally biased region" description="Low complexity" evidence="2">
    <location>
        <begin position="966"/>
        <end position="975"/>
    </location>
</feature>
<feature type="region of interest" description="Disordered" evidence="2">
    <location>
        <begin position="1047"/>
        <end position="1184"/>
    </location>
</feature>
<dbReference type="InterPro" id="IPR043504">
    <property type="entry name" value="Peptidase_S1_PA_chymotrypsin"/>
</dbReference>
<feature type="compositionally biased region" description="Basic residues" evidence="2">
    <location>
        <begin position="1285"/>
        <end position="1294"/>
    </location>
</feature>
<feature type="coiled-coil region" evidence="1">
    <location>
        <begin position="1254"/>
        <end position="1281"/>
    </location>
</feature>
<feature type="compositionally biased region" description="Low complexity" evidence="2">
    <location>
        <begin position="1069"/>
        <end position="1081"/>
    </location>
</feature>
<sequence>MGKSIFFFMAFWTWGYDWEGYDKDRRLRNLAGISIDKLPLSVATLLNRRTLITSANYLEPWLTRAKDLRIWALGRAGQHRTPYRYRVWRVRRLLPKSNNPEHQHGSTGEHNPRHDITIIHSFDQIYLYGVTERYLYANRGFLPKKHDLVDGDRLWIAGCGYQTLKHIRENFVMKQATVVRDFIVDCSKYLPKWWGKFICMINPFVFSGVQNGMALFGSKGFDDYVYGIGCFEIRYNEERIFVFTDLRYYIDWIHIYANITPGDYYEYAYPKWSIPGGFFYDGSGNQPYMPRWNIWYDMYPLGKRRFEIFFVGVLYFDKALSFWDQGTTTIKFEDTDKEPRTSFFKWEHCLGKSFWFFLQWWAWGYDWEGYDQQRRLRNLAGISIDKLPLSVATILNRRTLITSANYLEPWLTRAKDLRVWALGRAGTYRTPYRYRVWRIRRLLPKSNNPEHQHGPTGEHVPRHDIAIIHTLDQIYVYGITERYMYANRGFIPKKHDLVDGDRLWIAGCGFQSLKHIRENFAMKQKPVLREHIVDCSKYLPKWWGKFICMVNVYHFPGVQNGMALFVSKGHDDFVFGLGCFEIRYNEERIFVFTDLRYYIDWIHIYANITPGDYYEYAYPKWSIPGGFFYDGNGNQPYMPTWNIWHDMYPLGKKSRVRYSIGAPRKVTLECRQNIFEFVMLRMVGSSVVRPVLDCDRWLGVRCLATSTWCTLGNVAAQSIFEPPRLKSDDGRAAEFCLRHARSLAGVGSGPAPRRGDNLNKKTTSPSWTWARGLWPAVSSRSRHVLWRWGTGAPHLHNPSLTRVSRLCPVLGGGLDSAGSERSDAVDDSPYRGDEPCAGGSARSEENGPSQGQGPVSSLLSKLGLAKDPSKGQRGAGRGGGRGKYPLPVVGKIPEGVSEEKRAQIPHSSSRDPSVESDRPAQSQTMTDRSKRHSRASVNKPEEDIAGSRERSRSRSRSRSPNRRTTRSQTRAQSTAKSPALTDSDEQVGHLPPSTPLTLISDPTEQASKGDTSTPPLNRSLSTSMVALEGTKKVKLVFDIPGATSTMSRVASATSLNKDLSQAPLHKDSSSSQLGSKSSLLGKRAREDSDQGTDSEDSGGSVVTLTEHAHKKQAIDASPPVVPDLYELLHGSEEEEEGMDSFFCRPSTTRTAKPPTEHHSGISAAKRKLVTRSDDDYSDSEGLDDDEILPTEVETTGSSVVEVHSKAMSYIDINDEQRIKSRNLKGTVKKALKESTNSLRKLLTKNLTVSAEEEIRHLRSENVRLGRELDLIRKEIAGLKREGKAGHHPKLRRCLQKTTREKTTSV</sequence>
<feature type="compositionally biased region" description="Basic and acidic residues" evidence="2">
    <location>
        <begin position="939"/>
        <end position="952"/>
    </location>
</feature>
<dbReference type="Proteomes" id="UP001153714">
    <property type="component" value="Chromosome 7"/>
</dbReference>
<organism evidence="3 4">
    <name type="scientific">Diatraea saccharalis</name>
    <name type="common">sugarcane borer</name>
    <dbReference type="NCBI Taxonomy" id="40085"/>
    <lineage>
        <taxon>Eukaryota</taxon>
        <taxon>Metazoa</taxon>
        <taxon>Ecdysozoa</taxon>
        <taxon>Arthropoda</taxon>
        <taxon>Hexapoda</taxon>
        <taxon>Insecta</taxon>
        <taxon>Pterygota</taxon>
        <taxon>Neoptera</taxon>
        <taxon>Endopterygota</taxon>
        <taxon>Lepidoptera</taxon>
        <taxon>Glossata</taxon>
        <taxon>Ditrysia</taxon>
        <taxon>Pyraloidea</taxon>
        <taxon>Crambidae</taxon>
        <taxon>Crambinae</taxon>
        <taxon>Diatraea</taxon>
    </lineage>
</organism>
<feature type="compositionally biased region" description="Basic and acidic residues" evidence="2">
    <location>
        <begin position="818"/>
        <end position="834"/>
    </location>
</feature>
<dbReference type="Gene3D" id="2.40.10.10">
    <property type="entry name" value="Trypsin-like serine proteases"/>
    <property type="match status" value="2"/>
</dbReference>
<accession>A0A9N9RDS0</accession>
<protein>
    <submittedName>
        <fullName evidence="3">Uncharacterized protein</fullName>
    </submittedName>
</protein>
<reference evidence="3" key="2">
    <citation type="submission" date="2022-10" db="EMBL/GenBank/DDBJ databases">
        <authorList>
            <consortium name="ENA_rothamsted_submissions"/>
            <consortium name="culmorum"/>
            <person name="King R."/>
        </authorList>
    </citation>
    <scope>NUCLEOTIDE SEQUENCE</scope>
</reference>
<keyword evidence="1" id="KW-0175">Coiled coil</keyword>
<evidence type="ECO:0000313" key="3">
    <source>
        <dbReference type="EMBL" id="CAG9794837.1"/>
    </source>
</evidence>
<dbReference type="OrthoDB" id="7370752at2759"/>
<feature type="compositionally biased region" description="Polar residues" evidence="2">
    <location>
        <begin position="846"/>
        <end position="859"/>
    </location>
</feature>
<gene>
    <name evidence="3" type="ORF">DIATSA_LOCUS12182</name>
</gene>
<feature type="compositionally biased region" description="Basic and acidic residues" evidence="2">
    <location>
        <begin position="897"/>
        <end position="918"/>
    </location>
</feature>
<feature type="compositionally biased region" description="Polar residues" evidence="2">
    <location>
        <begin position="995"/>
        <end position="1023"/>
    </location>
</feature>
<proteinExistence type="predicted"/>
<dbReference type="InterPro" id="IPR009003">
    <property type="entry name" value="Peptidase_S1_PA"/>
</dbReference>
<evidence type="ECO:0000256" key="1">
    <source>
        <dbReference type="SAM" id="Coils"/>
    </source>
</evidence>
<feature type="compositionally biased region" description="Basic residues" evidence="2">
    <location>
        <begin position="953"/>
        <end position="965"/>
    </location>
</feature>
<evidence type="ECO:0000313" key="4">
    <source>
        <dbReference type="Proteomes" id="UP001153714"/>
    </source>
</evidence>
<reference evidence="3" key="1">
    <citation type="submission" date="2021-12" db="EMBL/GenBank/DDBJ databases">
        <authorList>
            <person name="King R."/>
        </authorList>
    </citation>
    <scope>NUCLEOTIDE SEQUENCE</scope>
</reference>
<keyword evidence="4" id="KW-1185">Reference proteome</keyword>
<feature type="compositionally biased region" description="Gly residues" evidence="2">
    <location>
        <begin position="873"/>
        <end position="882"/>
    </location>
</feature>
<dbReference type="EMBL" id="OU893338">
    <property type="protein sequence ID" value="CAG9794837.1"/>
    <property type="molecule type" value="Genomic_DNA"/>
</dbReference>
<feature type="region of interest" description="Disordered" evidence="2">
    <location>
        <begin position="814"/>
        <end position="1023"/>
    </location>
</feature>
<feature type="compositionally biased region" description="Polar residues" evidence="2">
    <location>
        <begin position="1047"/>
        <end position="1059"/>
    </location>
</feature>
<feature type="region of interest" description="Disordered" evidence="2">
    <location>
        <begin position="1281"/>
        <end position="1305"/>
    </location>
</feature>
<name>A0A9N9RDS0_9NEOP</name>